<protein>
    <submittedName>
        <fullName evidence="1">Uncharacterized protein</fullName>
    </submittedName>
</protein>
<dbReference type="AlphaFoldDB" id="A0A0L0W1U5"/>
<name>A0A0L0W1U5_9BASI</name>
<gene>
    <name evidence="1" type="ORF">PSTG_01276</name>
</gene>
<proteinExistence type="predicted"/>
<organism evidence="1 2">
    <name type="scientific">Puccinia striiformis f. sp. tritici PST-78</name>
    <dbReference type="NCBI Taxonomy" id="1165861"/>
    <lineage>
        <taxon>Eukaryota</taxon>
        <taxon>Fungi</taxon>
        <taxon>Dikarya</taxon>
        <taxon>Basidiomycota</taxon>
        <taxon>Pucciniomycotina</taxon>
        <taxon>Pucciniomycetes</taxon>
        <taxon>Pucciniales</taxon>
        <taxon>Pucciniaceae</taxon>
        <taxon>Puccinia</taxon>
    </lineage>
</organism>
<sequence length="101" mass="11531">MDIDGFIQHQTNKGEFLECTACGHKLMQQKQTVRLEQSVEHKRKVADKEIKNDLSLGLEEVGSNLLVRSEEPNFDVVDFELEQSYSPRSANSPTVEPLHYV</sequence>
<dbReference type="EMBL" id="AJIL01000007">
    <property type="protein sequence ID" value="KNF05466.1"/>
    <property type="molecule type" value="Genomic_DNA"/>
</dbReference>
<accession>A0A0L0W1U5</accession>
<evidence type="ECO:0000313" key="1">
    <source>
        <dbReference type="EMBL" id="KNF05466.1"/>
    </source>
</evidence>
<dbReference type="Proteomes" id="UP000054564">
    <property type="component" value="Unassembled WGS sequence"/>
</dbReference>
<evidence type="ECO:0000313" key="2">
    <source>
        <dbReference type="Proteomes" id="UP000054564"/>
    </source>
</evidence>
<keyword evidence="2" id="KW-1185">Reference proteome</keyword>
<comment type="caution">
    <text evidence="1">The sequence shown here is derived from an EMBL/GenBank/DDBJ whole genome shotgun (WGS) entry which is preliminary data.</text>
</comment>
<reference evidence="2" key="1">
    <citation type="submission" date="2014-03" db="EMBL/GenBank/DDBJ databases">
        <title>The Genome Sequence of Puccinia striiformis f. sp. tritici PST-78.</title>
        <authorList>
            <consortium name="The Broad Institute Genome Sequencing Platform"/>
            <person name="Cuomo C."/>
            <person name="Hulbert S."/>
            <person name="Chen X."/>
            <person name="Walker B."/>
            <person name="Young S.K."/>
            <person name="Zeng Q."/>
            <person name="Gargeya S."/>
            <person name="Fitzgerald M."/>
            <person name="Haas B."/>
            <person name="Abouelleil A."/>
            <person name="Alvarado L."/>
            <person name="Arachchi H.M."/>
            <person name="Berlin A.M."/>
            <person name="Chapman S.B."/>
            <person name="Goldberg J."/>
            <person name="Griggs A."/>
            <person name="Gujja S."/>
            <person name="Hansen M."/>
            <person name="Howarth C."/>
            <person name="Imamovic A."/>
            <person name="Larimer J."/>
            <person name="McCowan C."/>
            <person name="Montmayeur A."/>
            <person name="Murphy C."/>
            <person name="Neiman D."/>
            <person name="Pearson M."/>
            <person name="Priest M."/>
            <person name="Roberts A."/>
            <person name="Saif S."/>
            <person name="Shea T."/>
            <person name="Sisk P."/>
            <person name="Sykes S."/>
            <person name="Wortman J."/>
            <person name="Nusbaum C."/>
            <person name="Birren B."/>
        </authorList>
    </citation>
    <scope>NUCLEOTIDE SEQUENCE [LARGE SCALE GENOMIC DNA]</scope>
    <source>
        <strain evidence="2">race PST-78</strain>
    </source>
</reference>